<protein>
    <submittedName>
        <fullName evidence="3">Capsular polysaccharide biosynthesis protein</fullName>
    </submittedName>
</protein>
<dbReference type="Proteomes" id="UP000509460">
    <property type="component" value="Chromosome"/>
</dbReference>
<dbReference type="Pfam" id="PF00534">
    <property type="entry name" value="Glycos_transf_1"/>
    <property type="match status" value="1"/>
</dbReference>
<gene>
    <name evidence="3" type="ORF">EM151A_0359</name>
</gene>
<organism evidence="3 4">
    <name type="scientific">Enterococcus mundtii</name>
    <dbReference type="NCBI Taxonomy" id="53346"/>
    <lineage>
        <taxon>Bacteria</taxon>
        <taxon>Bacillati</taxon>
        <taxon>Bacillota</taxon>
        <taxon>Bacilli</taxon>
        <taxon>Lactobacillales</taxon>
        <taxon>Enterococcaceae</taxon>
        <taxon>Enterococcus</taxon>
    </lineage>
</organism>
<evidence type="ECO:0000259" key="1">
    <source>
        <dbReference type="Pfam" id="PF00534"/>
    </source>
</evidence>
<dbReference type="PANTHER" id="PTHR45947:SF3">
    <property type="entry name" value="SULFOQUINOVOSYL TRANSFERASE SQD2"/>
    <property type="match status" value="1"/>
</dbReference>
<dbReference type="CDD" id="cd03808">
    <property type="entry name" value="GT4_CapM-like"/>
    <property type="match status" value="1"/>
</dbReference>
<reference evidence="3 4" key="1">
    <citation type="submission" date="2019-07" db="EMBL/GenBank/DDBJ databases">
        <title>antibiotic susceptibility of plant-derived lactic acid bacteria.</title>
        <authorList>
            <person name="Sugiyama M."/>
            <person name="Noda M."/>
        </authorList>
    </citation>
    <scope>NUCLEOTIDE SEQUENCE [LARGE SCALE GENOMIC DNA]</scope>
    <source>
        <strain evidence="3 4">15-1A</strain>
    </source>
</reference>
<proteinExistence type="predicted"/>
<dbReference type="EMBL" id="AP019810">
    <property type="protein sequence ID" value="BBM13601.1"/>
    <property type="molecule type" value="Genomic_DNA"/>
</dbReference>
<feature type="domain" description="Glycosyl transferase family 1" evidence="1">
    <location>
        <begin position="160"/>
        <end position="309"/>
    </location>
</feature>
<dbReference type="AlphaFoldDB" id="A0AAI8R750"/>
<evidence type="ECO:0000259" key="2">
    <source>
        <dbReference type="Pfam" id="PF13439"/>
    </source>
</evidence>
<name>A0AAI8R750_ENTMU</name>
<dbReference type="SUPFAM" id="SSF53756">
    <property type="entry name" value="UDP-Glycosyltransferase/glycogen phosphorylase"/>
    <property type="match status" value="1"/>
</dbReference>
<feature type="domain" description="Glycosyltransferase subfamily 4-like N-terminal" evidence="2">
    <location>
        <begin position="2"/>
        <end position="136"/>
    </location>
</feature>
<evidence type="ECO:0000313" key="3">
    <source>
        <dbReference type="EMBL" id="BBM13601.1"/>
    </source>
</evidence>
<dbReference type="InterPro" id="IPR001296">
    <property type="entry name" value="Glyco_trans_1"/>
</dbReference>
<dbReference type="Pfam" id="PF13439">
    <property type="entry name" value="Glyco_transf_4"/>
    <property type="match status" value="1"/>
</dbReference>
<dbReference type="InterPro" id="IPR028098">
    <property type="entry name" value="Glyco_trans_4-like_N"/>
</dbReference>
<dbReference type="InterPro" id="IPR050194">
    <property type="entry name" value="Glycosyltransferase_grp1"/>
</dbReference>
<sequence>MLINEGHEVSVACSIEQPLKPFFQDYDIEVYQIPFSRSPFSKYNLSAYQSLKSIVNEKDFDIVHTHTPIASMITRLACKKLKTKVFYTAHGFHFYKGASTINWLFYYPIEKYLSRYTDTLITINQEDFQRASDHFFAKNVYLVNGVGLPLEACNKPIDRVKKREELGIDGEAKVILSVGELNDNKNHKIVIEALRDFKNENFKYLICGIGPLKNDLIRQINEAGLSKKIELLGYRNDVIEIMKISDLFVFPSKREGLPVSVMEAMANGVPVMASNIRGNMDLITQGENGILFTDNIDLIGSLSDFFSENIPIKKYAQIASESIRKYGEEIVIKQISDIYSE</sequence>
<dbReference type="PANTHER" id="PTHR45947">
    <property type="entry name" value="SULFOQUINOVOSYL TRANSFERASE SQD2"/>
    <property type="match status" value="1"/>
</dbReference>
<dbReference type="Gene3D" id="3.40.50.2000">
    <property type="entry name" value="Glycogen Phosphorylase B"/>
    <property type="match status" value="2"/>
</dbReference>
<evidence type="ECO:0000313" key="4">
    <source>
        <dbReference type="Proteomes" id="UP000509460"/>
    </source>
</evidence>
<accession>A0AAI8R750</accession>
<dbReference type="GO" id="GO:0016757">
    <property type="term" value="F:glycosyltransferase activity"/>
    <property type="evidence" value="ECO:0007669"/>
    <property type="project" value="InterPro"/>
</dbReference>